<dbReference type="SUPFAM" id="SSF50998">
    <property type="entry name" value="Quinoprotein alcohol dehydrogenase-like"/>
    <property type="match status" value="1"/>
</dbReference>
<evidence type="ECO:0000256" key="5">
    <source>
        <dbReference type="SAM" id="MobiDB-lite"/>
    </source>
</evidence>
<reference evidence="7 8" key="1">
    <citation type="submission" date="2018-05" db="EMBL/GenBank/DDBJ databases">
        <authorList>
            <person name="Datahose"/>
        </authorList>
    </citation>
    <scope>NUCLEOTIDE SEQUENCE</scope>
</reference>
<feature type="compositionally biased region" description="Low complexity" evidence="5">
    <location>
        <begin position="95"/>
        <end position="106"/>
    </location>
</feature>
<dbReference type="SMART" id="SM00320">
    <property type="entry name" value="WD40"/>
    <property type="match status" value="7"/>
</dbReference>
<evidence type="ECO:0000256" key="2">
    <source>
        <dbReference type="ARBA" id="ARBA00022574"/>
    </source>
</evidence>
<dbReference type="Ensembl" id="ENSACLT00000038449.2">
    <property type="protein sequence ID" value="ENSACLP00000037565.2"/>
    <property type="gene ID" value="ENSACLG00000024161.2"/>
</dbReference>
<evidence type="ECO:0000256" key="1">
    <source>
        <dbReference type="ARBA" id="ARBA00006445"/>
    </source>
</evidence>
<dbReference type="GeneTree" id="ENSGT00950000183104"/>
<evidence type="ECO:0000313" key="7">
    <source>
        <dbReference type="Ensembl" id="ENSACLP00000037565.2"/>
    </source>
</evidence>
<organism evidence="7 8">
    <name type="scientific">Astatotilapia calliptera</name>
    <name type="common">Eastern happy</name>
    <name type="synonym">Chromis callipterus</name>
    <dbReference type="NCBI Taxonomy" id="8154"/>
    <lineage>
        <taxon>Eukaryota</taxon>
        <taxon>Metazoa</taxon>
        <taxon>Chordata</taxon>
        <taxon>Craniata</taxon>
        <taxon>Vertebrata</taxon>
        <taxon>Euteleostomi</taxon>
        <taxon>Actinopterygii</taxon>
        <taxon>Neopterygii</taxon>
        <taxon>Teleostei</taxon>
        <taxon>Neoteleostei</taxon>
        <taxon>Acanthomorphata</taxon>
        <taxon>Ovalentaria</taxon>
        <taxon>Cichlomorphae</taxon>
        <taxon>Cichliformes</taxon>
        <taxon>Cichlidae</taxon>
        <taxon>African cichlids</taxon>
        <taxon>Pseudocrenilabrinae</taxon>
        <taxon>Haplochromini</taxon>
        <taxon>Astatotilapia</taxon>
    </lineage>
</organism>
<dbReference type="GO" id="GO:0005680">
    <property type="term" value="C:anaphase-promoting complex"/>
    <property type="evidence" value="ECO:0007669"/>
    <property type="project" value="TreeGrafter"/>
</dbReference>
<dbReference type="Pfam" id="PF24807">
    <property type="entry name" value="WD40_CDC20-Fz"/>
    <property type="match status" value="1"/>
</dbReference>
<reference evidence="7" key="4">
    <citation type="submission" date="2025-09" db="UniProtKB">
        <authorList>
            <consortium name="Ensembl"/>
        </authorList>
    </citation>
    <scope>IDENTIFICATION</scope>
</reference>
<dbReference type="GO" id="GO:0010997">
    <property type="term" value="F:anaphase-promoting complex binding"/>
    <property type="evidence" value="ECO:0007669"/>
    <property type="project" value="InterPro"/>
</dbReference>
<evidence type="ECO:0000259" key="6">
    <source>
        <dbReference type="Pfam" id="PF24807"/>
    </source>
</evidence>
<evidence type="ECO:0000256" key="3">
    <source>
        <dbReference type="ARBA" id="ARBA00022737"/>
    </source>
</evidence>
<name>A0A3P8R6G1_ASTCA</name>
<dbReference type="InterPro" id="IPR015943">
    <property type="entry name" value="WD40/YVTN_repeat-like_dom_sf"/>
</dbReference>
<dbReference type="InterPro" id="IPR033010">
    <property type="entry name" value="Cdc20/Fizzy"/>
</dbReference>
<sequence>MSALWHLNVVASYARNSKSRERQEFVLLCISRFLDEVYENVDKMAQFGFENDIHSILKLDMPITNAPMARWQRKASSSNTSALSGLSPGKSANVSLSSSKTPSKTPGKNKKQTPSKMGGDRFIPIRNSKQMDVATFLLTKENEPADTNTSVTSETQKAWSVSLNGYNVEDAKILHLGGKPLNAPEGYQNNLKVLYTHTATPASIKKSRYISSTPDRILDAPDLRNDFYLNLLDWSSRNFLAVALHNSVYLWDATQGDILLLMKMEREEDYICSLSWTKEGSYLAVGTSDCKVQLWDVENQKRLRSMASHTARVGSLSWNDHVVSSGSRSGHIHHHDVRVADHHIGTLTAHAQEVCGLKWSPDGRYLASGGNDNLVCIWPRAQGGSAGNDSQLIRCWSEHQGAVKALAWCPWQPNILASGGGTSDRHIRIWNVNSGSCISSLDTQSQISSLVFAPNYKELVSAHGYAHNNVVVWKYPSLSKVAELNGHDDRVLSLTLSPDCSTVATVAADETIRLWKSFEMDPIKKKAKERMVKSTSSVIHQSIR</sequence>
<dbReference type="AlphaFoldDB" id="A0A3P8R6G1"/>
<dbReference type="Bgee" id="ENSACLG00000024206">
    <property type="expression patterns" value="Expressed in ovary and 1 other cell type or tissue"/>
</dbReference>
<dbReference type="PROSITE" id="PS50082">
    <property type="entry name" value="WD_REPEATS_2"/>
    <property type="match status" value="4"/>
</dbReference>
<feature type="region of interest" description="Disordered" evidence="5">
    <location>
        <begin position="70"/>
        <end position="124"/>
    </location>
</feature>
<proteinExistence type="inferred from homology"/>
<reference evidence="7" key="3">
    <citation type="submission" date="2025-08" db="UniProtKB">
        <authorList>
            <consortium name="Ensembl"/>
        </authorList>
    </citation>
    <scope>IDENTIFICATION</scope>
</reference>
<keyword evidence="3" id="KW-0677">Repeat</keyword>
<dbReference type="PANTHER" id="PTHR19918">
    <property type="entry name" value="CELL DIVISION CYCLE 20 CDC20 FIZZY -RELATED"/>
    <property type="match status" value="1"/>
</dbReference>
<feature type="repeat" description="WD" evidence="4">
    <location>
        <begin position="421"/>
        <end position="440"/>
    </location>
</feature>
<feature type="repeat" description="WD" evidence="4">
    <location>
        <begin position="347"/>
        <end position="378"/>
    </location>
</feature>
<dbReference type="PROSITE" id="PS50294">
    <property type="entry name" value="WD_REPEATS_REGION"/>
    <property type="match status" value="3"/>
</dbReference>
<dbReference type="GO" id="GO:1905786">
    <property type="term" value="P:positive regulation of anaphase-promoting complex-dependent catabolic process"/>
    <property type="evidence" value="ECO:0007669"/>
    <property type="project" value="TreeGrafter"/>
</dbReference>
<keyword evidence="2 4" id="KW-0853">WD repeat</keyword>
<protein>
    <recommendedName>
        <fullName evidence="6">CDC20/Fizzy WD40 domain-containing protein</fullName>
    </recommendedName>
</protein>
<reference evidence="8" key="2">
    <citation type="submission" date="2023-03" db="EMBL/GenBank/DDBJ databases">
        <authorList>
            <consortium name="Wellcome Sanger Institute Data Sharing"/>
        </authorList>
    </citation>
    <scope>NUCLEOTIDE SEQUENCE [LARGE SCALE GENOMIC DNA]</scope>
</reference>
<dbReference type="InterPro" id="IPR056150">
    <property type="entry name" value="WD40_CDC20-Fz"/>
</dbReference>
<feature type="domain" description="CDC20/Fizzy WD40" evidence="6">
    <location>
        <begin position="218"/>
        <end position="515"/>
    </location>
</feature>
<dbReference type="InterPro" id="IPR011047">
    <property type="entry name" value="Quinoprotein_ADH-like_sf"/>
</dbReference>
<comment type="similarity">
    <text evidence="1">Belongs to the WD repeat CDC20/Fizzy family.</text>
</comment>
<dbReference type="Gene3D" id="2.130.10.10">
    <property type="entry name" value="YVTN repeat-like/Quinoprotein amine dehydrogenase"/>
    <property type="match status" value="1"/>
</dbReference>
<dbReference type="Proteomes" id="UP000265100">
    <property type="component" value="Chromosome 18"/>
</dbReference>
<feature type="repeat" description="WD" evidence="4">
    <location>
        <begin position="264"/>
        <end position="305"/>
    </location>
</feature>
<evidence type="ECO:0000256" key="4">
    <source>
        <dbReference type="PROSITE-ProRule" id="PRU00221"/>
    </source>
</evidence>
<feature type="repeat" description="WD" evidence="4">
    <location>
        <begin position="484"/>
        <end position="516"/>
    </location>
</feature>
<gene>
    <name evidence="7" type="primary">CDC20</name>
</gene>
<dbReference type="PANTHER" id="PTHR19918:SF3">
    <property type="entry name" value="CELL DIVISION CYCLE PROTEIN 20 HOMOLOG"/>
    <property type="match status" value="1"/>
</dbReference>
<dbReference type="InterPro" id="IPR001680">
    <property type="entry name" value="WD40_rpt"/>
</dbReference>
<keyword evidence="8" id="KW-1185">Reference proteome</keyword>
<dbReference type="CDD" id="cd00200">
    <property type="entry name" value="WD40"/>
    <property type="match status" value="1"/>
</dbReference>
<accession>A0A3P8R6G1</accession>
<dbReference type="GO" id="GO:0031145">
    <property type="term" value="P:anaphase-promoting complex-dependent catabolic process"/>
    <property type="evidence" value="ECO:0007669"/>
    <property type="project" value="TreeGrafter"/>
</dbReference>
<evidence type="ECO:0000313" key="8">
    <source>
        <dbReference type="Proteomes" id="UP000265100"/>
    </source>
</evidence>
<dbReference type="GO" id="GO:1990757">
    <property type="term" value="F:ubiquitin ligase activator activity"/>
    <property type="evidence" value="ECO:0007669"/>
    <property type="project" value="TreeGrafter"/>
</dbReference>
<feature type="compositionally biased region" description="Low complexity" evidence="5">
    <location>
        <begin position="75"/>
        <end position="87"/>
    </location>
</feature>